<dbReference type="GO" id="GO:0004553">
    <property type="term" value="F:hydrolase activity, hydrolyzing O-glycosyl compounds"/>
    <property type="evidence" value="ECO:0007669"/>
    <property type="project" value="InterPro"/>
</dbReference>
<dbReference type="InterPro" id="IPR041036">
    <property type="entry name" value="GH5_C"/>
</dbReference>
<dbReference type="AlphaFoldDB" id="A0A1G7V5M9"/>
<sequence length="555" mass="59029">MPCTILYASGGAVTAMKRSIWVILASAVALAANGALIAAARGEPPQRAPRFVTDDLGRALTLHGFLGADVAEPGATEPGAVTPDIVEAGTAEWGTAGAGTAERGIVDAGGGAAVGKRDSEQEQERRDLGANVVRLPLRWGAVEPSPDFYDTKYLNKVAEHVAWYGRQGYHVILDMRHGLPAPVLPDGDLPDGAPPDGAPPDGAPPDGAPRDGALPGAGIASRQAGVNSDSAPVPGMAVPEQWRRLRAVDDFWTSADADSDLTRRYARAWRAVAARVAREPGVLGYDLMDHPPRGSLAGPAFERGPLAALYRLCVEEIRTVDPDSWIFLEPQPGGVTWGLPSGLPAVDDPRRGEPRIGLAPHLHPPPLSLGTDYTGTARAWTDQTLAWWRDNTLRTAERLNAPVVLGEFGVDMARPGAAAFVEKVLNMTDESGMGRLYRPNPPSGLRPYTADREAEESTAERTTGEHALARAYPRAVAGVPELVRVERGRVTVRLRSDRRISGDTEIYLPPGDFPEGGTLTASAASTVSRWDPARRVLSVTTDPSVPVHTLTVTRS</sequence>
<keyword evidence="6" id="KW-1133">Transmembrane helix</keyword>
<dbReference type="Pfam" id="PF00150">
    <property type="entry name" value="Cellulase"/>
    <property type="match status" value="2"/>
</dbReference>
<keyword evidence="10" id="KW-1185">Reference proteome</keyword>
<dbReference type="GO" id="GO:1901136">
    <property type="term" value="P:carbohydrate derivative catabolic process"/>
    <property type="evidence" value="ECO:0007669"/>
    <property type="project" value="UniProtKB-ARBA"/>
</dbReference>
<dbReference type="PANTHER" id="PTHR31308">
    <property type="match status" value="1"/>
</dbReference>
<organism evidence="9 10">
    <name type="scientific">Sinosporangium album</name>
    <dbReference type="NCBI Taxonomy" id="504805"/>
    <lineage>
        <taxon>Bacteria</taxon>
        <taxon>Bacillati</taxon>
        <taxon>Actinomycetota</taxon>
        <taxon>Actinomycetes</taxon>
        <taxon>Streptosporangiales</taxon>
        <taxon>Streptosporangiaceae</taxon>
        <taxon>Sinosporangium</taxon>
    </lineage>
</organism>
<dbReference type="EMBL" id="FNCN01000005">
    <property type="protein sequence ID" value="SDG55112.1"/>
    <property type="molecule type" value="Genomic_DNA"/>
</dbReference>
<dbReference type="Gene3D" id="2.60.40.1180">
    <property type="entry name" value="Golgi alpha-mannosidase II"/>
    <property type="match status" value="1"/>
</dbReference>
<dbReference type="Gene3D" id="3.20.20.80">
    <property type="entry name" value="Glycosidases"/>
    <property type="match status" value="1"/>
</dbReference>
<feature type="domain" description="Glycoside hydrolase family 5 C-terminal" evidence="8">
    <location>
        <begin position="470"/>
        <end position="552"/>
    </location>
</feature>
<feature type="domain" description="Glycoside hydrolase family 5" evidence="7">
    <location>
        <begin position="122"/>
        <end position="177"/>
    </location>
</feature>
<dbReference type="STRING" id="504805.SAMN05421505_105129"/>
<evidence type="ECO:0000259" key="8">
    <source>
        <dbReference type="Pfam" id="PF18564"/>
    </source>
</evidence>
<dbReference type="GO" id="GO:0000272">
    <property type="term" value="P:polysaccharide catabolic process"/>
    <property type="evidence" value="ECO:0007669"/>
    <property type="project" value="InterPro"/>
</dbReference>
<dbReference type="InterPro" id="IPR001547">
    <property type="entry name" value="Glyco_hydro_5"/>
</dbReference>
<evidence type="ECO:0000256" key="5">
    <source>
        <dbReference type="SAM" id="MobiDB-lite"/>
    </source>
</evidence>
<comment type="similarity">
    <text evidence="1 4">Belongs to the glycosyl hydrolase 5 (cellulase A) family.</text>
</comment>
<feature type="transmembrane region" description="Helical" evidence="6">
    <location>
        <begin position="20"/>
        <end position="40"/>
    </location>
</feature>
<feature type="region of interest" description="Disordered" evidence="5">
    <location>
        <begin position="432"/>
        <end position="465"/>
    </location>
</feature>
<reference evidence="9 10" key="1">
    <citation type="submission" date="2016-10" db="EMBL/GenBank/DDBJ databases">
        <authorList>
            <person name="de Groot N.N."/>
        </authorList>
    </citation>
    <scope>NUCLEOTIDE SEQUENCE [LARGE SCALE GENOMIC DNA]</scope>
    <source>
        <strain evidence="9 10">CPCC 201354</strain>
    </source>
</reference>
<dbReference type="PANTHER" id="PTHR31308:SF5">
    <property type="entry name" value="ERGOSTERYL-BETA-GLUCOSIDASE"/>
    <property type="match status" value="1"/>
</dbReference>
<evidence type="ECO:0000313" key="9">
    <source>
        <dbReference type="EMBL" id="SDG55112.1"/>
    </source>
</evidence>
<keyword evidence="3 4" id="KW-0326">Glycosidase</keyword>
<name>A0A1G7V5M9_9ACTN</name>
<evidence type="ECO:0000313" key="10">
    <source>
        <dbReference type="Proteomes" id="UP000198923"/>
    </source>
</evidence>
<evidence type="ECO:0000256" key="3">
    <source>
        <dbReference type="ARBA" id="ARBA00023295"/>
    </source>
</evidence>
<accession>A0A1G7V5M9</accession>
<dbReference type="InterPro" id="IPR013780">
    <property type="entry name" value="Glyco_hydro_b"/>
</dbReference>
<keyword evidence="6" id="KW-0472">Membrane</keyword>
<protein>
    <submittedName>
        <fullName evidence="9">Endoglycosylceramidase</fullName>
    </submittedName>
</protein>
<gene>
    <name evidence="9" type="ORF">SAMN05421505_105129</name>
</gene>
<evidence type="ECO:0000256" key="6">
    <source>
        <dbReference type="SAM" id="Phobius"/>
    </source>
</evidence>
<evidence type="ECO:0000259" key="7">
    <source>
        <dbReference type="Pfam" id="PF00150"/>
    </source>
</evidence>
<evidence type="ECO:0000256" key="1">
    <source>
        <dbReference type="ARBA" id="ARBA00005641"/>
    </source>
</evidence>
<feature type="region of interest" description="Disordered" evidence="5">
    <location>
        <begin position="183"/>
        <end position="235"/>
    </location>
</feature>
<evidence type="ECO:0000256" key="4">
    <source>
        <dbReference type="RuleBase" id="RU361153"/>
    </source>
</evidence>
<feature type="compositionally biased region" description="Pro residues" evidence="5">
    <location>
        <begin position="192"/>
        <end position="207"/>
    </location>
</feature>
<dbReference type="InterPro" id="IPR017853">
    <property type="entry name" value="GH"/>
</dbReference>
<dbReference type="GO" id="GO:0016042">
    <property type="term" value="P:lipid catabolic process"/>
    <property type="evidence" value="ECO:0007669"/>
    <property type="project" value="UniProtKB-ARBA"/>
</dbReference>
<dbReference type="Proteomes" id="UP000198923">
    <property type="component" value="Unassembled WGS sequence"/>
</dbReference>
<keyword evidence="6" id="KW-0812">Transmembrane</keyword>
<dbReference type="InterPro" id="IPR052066">
    <property type="entry name" value="Glycosphingolipid_Hydrolases"/>
</dbReference>
<evidence type="ECO:0000256" key="2">
    <source>
        <dbReference type="ARBA" id="ARBA00022801"/>
    </source>
</evidence>
<dbReference type="Pfam" id="PF18564">
    <property type="entry name" value="Glyco_hydro_5_C"/>
    <property type="match status" value="1"/>
</dbReference>
<dbReference type="SUPFAM" id="SSF51445">
    <property type="entry name" value="(Trans)glycosidases"/>
    <property type="match status" value="1"/>
</dbReference>
<keyword evidence="2 4" id="KW-0378">Hydrolase</keyword>
<feature type="domain" description="Glycoside hydrolase family 5" evidence="7">
    <location>
        <begin position="261"/>
        <end position="432"/>
    </location>
</feature>
<proteinExistence type="inferred from homology"/>